<dbReference type="Pfam" id="PF22013">
    <property type="entry name" value="PG_1098_Fer"/>
    <property type="match status" value="1"/>
</dbReference>
<dbReference type="SUPFAM" id="SSF53335">
    <property type="entry name" value="S-adenosyl-L-methionine-dependent methyltransferases"/>
    <property type="match status" value="1"/>
</dbReference>
<dbReference type="EMBL" id="AODQ01000007">
    <property type="protein sequence ID" value="EMR04368.1"/>
    <property type="molecule type" value="Genomic_DNA"/>
</dbReference>
<dbReference type="Proteomes" id="UP000011910">
    <property type="component" value="Unassembled WGS sequence"/>
</dbReference>
<gene>
    <name evidence="2" type="ORF">ADICEAN_00531</name>
</gene>
<dbReference type="STRING" id="1279009.ADICEAN_00531"/>
<evidence type="ECO:0000313" key="2">
    <source>
        <dbReference type="EMBL" id="EMR04368.1"/>
    </source>
</evidence>
<evidence type="ECO:0000259" key="1">
    <source>
        <dbReference type="Pfam" id="PF22013"/>
    </source>
</evidence>
<dbReference type="InterPro" id="IPR029063">
    <property type="entry name" value="SAM-dependent_MTases_sf"/>
</dbReference>
<dbReference type="eggNOG" id="COG2265">
    <property type="taxonomic scope" value="Bacteria"/>
</dbReference>
<reference evidence="2 3" key="1">
    <citation type="journal article" date="2013" name="Genome Announc.">
        <title>Draft Genome Sequence of Cesiribacter andamanensis Strain AMV16T, Isolated from a Soil Sample from a Mud Volcano in the Andaman Islands, India.</title>
        <authorList>
            <person name="Shivaji S."/>
            <person name="Ara S."/>
            <person name="Begum Z."/>
            <person name="Srinivas T.N."/>
            <person name="Singh A."/>
            <person name="Kumar Pinnaka A."/>
        </authorList>
    </citation>
    <scope>NUCLEOTIDE SEQUENCE [LARGE SCALE GENOMIC DNA]</scope>
    <source>
        <strain evidence="2 3">AMV16</strain>
    </source>
</reference>
<comment type="caution">
    <text evidence="2">The sequence shown here is derived from an EMBL/GenBank/DDBJ whole genome shotgun (WGS) entry which is preliminary data.</text>
</comment>
<dbReference type="Gene3D" id="3.40.50.150">
    <property type="entry name" value="Vaccinia Virus protein VP39"/>
    <property type="match status" value="1"/>
</dbReference>
<dbReference type="AlphaFoldDB" id="M7N6Y7"/>
<protein>
    <recommendedName>
        <fullName evidence="1">PG-1098 ferredoxin-like domain-containing protein</fullName>
    </recommendedName>
</protein>
<dbReference type="RefSeq" id="WP_009193938.1">
    <property type="nucleotide sequence ID" value="NZ_AODQ01000007.1"/>
</dbReference>
<dbReference type="PATRIC" id="fig|1279009.4.peg.542"/>
<evidence type="ECO:0000313" key="3">
    <source>
        <dbReference type="Proteomes" id="UP000011910"/>
    </source>
</evidence>
<keyword evidence="3" id="KW-1185">Reference proteome</keyword>
<proteinExistence type="predicted"/>
<name>M7N6Y7_9BACT</name>
<feature type="domain" description="PG-1098 ferredoxin-like" evidence="1">
    <location>
        <begin position="266"/>
        <end position="309"/>
    </location>
</feature>
<dbReference type="Gene3D" id="1.10.10.1110">
    <property type="entry name" value="Methyltransferase PG1098, N-terminal domain"/>
    <property type="match status" value="1"/>
</dbReference>
<accession>M7N6Y7</accession>
<sequence length="336" mass="37536">MLQARLYPHIPVRAAVLQIQARQKARQKLPHWWAQPGVLMPPPLSVEQASSEETARYKARLLYQRWQQAGPEQGNQLADLTGGMGLDSWAFSQHFEQVAYVEQQQELSQLAAYNFGQLGSSNISVYSLTAEAFLQQLKNPFAVLYLDPHRRDDAKNKVVRLQDCQPNVVALLPLLLQKARQVWVKASPMLDIKGALAELQQQAAEVQVVALRGEVKELLFRLEREQEPDPLITAVNLPAEGEAALFSFRYSEEVRSAPLTALPGQYLYDPGAAVRKAGAFKLPAERFGLKKLHPHSHLYTADQLVPHFPGRSFRLQAISRADKRSWAGCCPGGGCT</sequence>
<dbReference type="OrthoDB" id="1000417at2"/>
<organism evidence="2 3">
    <name type="scientific">Cesiribacter andamanensis AMV16</name>
    <dbReference type="NCBI Taxonomy" id="1279009"/>
    <lineage>
        <taxon>Bacteria</taxon>
        <taxon>Pseudomonadati</taxon>
        <taxon>Bacteroidota</taxon>
        <taxon>Cytophagia</taxon>
        <taxon>Cytophagales</taxon>
        <taxon>Cesiribacteraceae</taxon>
        <taxon>Cesiribacter</taxon>
    </lineage>
</organism>
<dbReference type="InterPro" id="IPR054168">
    <property type="entry name" value="PG_1098_Fer"/>
</dbReference>